<organism evidence="7 8">
    <name type="scientific">Pleurodeles waltl</name>
    <name type="common">Iberian ribbed newt</name>
    <dbReference type="NCBI Taxonomy" id="8319"/>
    <lineage>
        <taxon>Eukaryota</taxon>
        <taxon>Metazoa</taxon>
        <taxon>Chordata</taxon>
        <taxon>Craniata</taxon>
        <taxon>Vertebrata</taxon>
        <taxon>Euteleostomi</taxon>
        <taxon>Amphibia</taxon>
        <taxon>Batrachia</taxon>
        <taxon>Caudata</taxon>
        <taxon>Salamandroidea</taxon>
        <taxon>Salamandridae</taxon>
        <taxon>Pleurodelinae</taxon>
        <taxon>Pleurodeles</taxon>
    </lineage>
</organism>
<keyword evidence="2" id="KW-0548">Nucleotidyltransferase</keyword>
<evidence type="ECO:0000256" key="4">
    <source>
        <dbReference type="ARBA" id="ARBA00022918"/>
    </source>
</evidence>
<evidence type="ECO:0000259" key="6">
    <source>
        <dbReference type="PROSITE" id="PS50175"/>
    </source>
</evidence>
<dbReference type="GO" id="GO:0003964">
    <property type="term" value="F:RNA-directed DNA polymerase activity"/>
    <property type="evidence" value="ECO:0007669"/>
    <property type="project" value="UniProtKB-KW"/>
</dbReference>
<evidence type="ECO:0000256" key="1">
    <source>
        <dbReference type="ARBA" id="ARBA00022679"/>
    </source>
</evidence>
<sequence>MQIPQAPMEQQQMMLTQQVTGQRQDRSSDTVHQFPLHSENEINSEWMSNSSDEELCMLAASSVVDQRGPFVRGKVMGRKVSFLVDTGATRSTVRSAEVLNLPLSGRTVQVVGVVNKHLTNPIADPVQVEIGYFQGLHKFVVCDSSPVSLLERDLLCNTKCLITCSTTGIEIQMHGDDEEEQAPEIENETTSEEYSLIEFFPMFTVKELHADLKETVQKNLWDLTVRNGDRIKELLYALQSPEEIVVVKCSAHLKSQDYVSLGNGYADRVARDEGEEIQEGAEESILTDMAGEHSSAGVLPEADGAEKQTEQVPDQGGEGVETDESQADSTRHEPVTGSSRENTTEKEKEKSPILKKILTEGSRKGDNWP</sequence>
<dbReference type="InterPro" id="IPR021109">
    <property type="entry name" value="Peptidase_aspartic_dom_sf"/>
</dbReference>
<keyword evidence="3" id="KW-0378">Hydrolase</keyword>
<keyword evidence="1" id="KW-0808">Transferase</keyword>
<comment type="caution">
    <text evidence="7">The sequence shown here is derived from an EMBL/GenBank/DDBJ whole genome shotgun (WGS) entry which is preliminary data.</text>
</comment>
<protein>
    <recommendedName>
        <fullName evidence="6">Peptidase A2 domain-containing protein</fullName>
    </recommendedName>
</protein>
<name>A0AAV7W5M5_PLEWA</name>
<gene>
    <name evidence="7" type="ORF">NDU88_003291</name>
</gene>
<feature type="region of interest" description="Disordered" evidence="5">
    <location>
        <begin position="1"/>
        <end position="37"/>
    </location>
</feature>
<dbReference type="SUPFAM" id="SSF50630">
    <property type="entry name" value="Acid proteases"/>
    <property type="match status" value="1"/>
</dbReference>
<feature type="compositionally biased region" description="Basic and acidic residues" evidence="5">
    <location>
        <begin position="342"/>
        <end position="369"/>
    </location>
</feature>
<dbReference type="Proteomes" id="UP001066276">
    <property type="component" value="Chromosome 1_2"/>
</dbReference>
<feature type="compositionally biased region" description="Polar residues" evidence="5">
    <location>
        <begin position="8"/>
        <end position="22"/>
    </location>
</feature>
<dbReference type="InterPro" id="IPR018061">
    <property type="entry name" value="Retropepsins"/>
</dbReference>
<dbReference type="InterPro" id="IPR001995">
    <property type="entry name" value="Peptidase_A2_cat"/>
</dbReference>
<reference evidence="7" key="1">
    <citation type="journal article" date="2022" name="bioRxiv">
        <title>Sequencing and chromosome-scale assembly of the giantPleurodeles waltlgenome.</title>
        <authorList>
            <person name="Brown T."/>
            <person name="Elewa A."/>
            <person name="Iarovenko S."/>
            <person name="Subramanian E."/>
            <person name="Araus A.J."/>
            <person name="Petzold A."/>
            <person name="Susuki M."/>
            <person name="Suzuki K.-i.T."/>
            <person name="Hayashi T."/>
            <person name="Toyoda A."/>
            <person name="Oliveira C."/>
            <person name="Osipova E."/>
            <person name="Leigh N.D."/>
            <person name="Simon A."/>
            <person name="Yun M.H."/>
        </authorList>
    </citation>
    <scope>NUCLEOTIDE SEQUENCE</scope>
    <source>
        <strain evidence="7">20211129_DDA</strain>
        <tissue evidence="7">Liver</tissue>
    </source>
</reference>
<dbReference type="Pfam" id="PF00077">
    <property type="entry name" value="RVP"/>
    <property type="match status" value="1"/>
</dbReference>
<dbReference type="GO" id="GO:0004190">
    <property type="term" value="F:aspartic-type endopeptidase activity"/>
    <property type="evidence" value="ECO:0007669"/>
    <property type="project" value="InterPro"/>
</dbReference>
<evidence type="ECO:0000256" key="3">
    <source>
        <dbReference type="ARBA" id="ARBA00022801"/>
    </source>
</evidence>
<dbReference type="PROSITE" id="PS50175">
    <property type="entry name" value="ASP_PROT_RETROV"/>
    <property type="match status" value="1"/>
</dbReference>
<dbReference type="Gene3D" id="3.30.420.10">
    <property type="entry name" value="Ribonuclease H-like superfamily/Ribonuclease H"/>
    <property type="match status" value="1"/>
</dbReference>
<evidence type="ECO:0000313" key="8">
    <source>
        <dbReference type="Proteomes" id="UP001066276"/>
    </source>
</evidence>
<proteinExistence type="predicted"/>
<dbReference type="InterPro" id="IPR036397">
    <property type="entry name" value="RNaseH_sf"/>
</dbReference>
<dbReference type="GO" id="GO:0006508">
    <property type="term" value="P:proteolysis"/>
    <property type="evidence" value="ECO:0007669"/>
    <property type="project" value="InterPro"/>
</dbReference>
<dbReference type="PROSITE" id="PS00141">
    <property type="entry name" value="ASP_PROTEASE"/>
    <property type="match status" value="1"/>
</dbReference>
<evidence type="ECO:0000256" key="5">
    <source>
        <dbReference type="SAM" id="MobiDB-lite"/>
    </source>
</evidence>
<dbReference type="InterPro" id="IPR001969">
    <property type="entry name" value="Aspartic_peptidase_AS"/>
</dbReference>
<evidence type="ECO:0000313" key="7">
    <source>
        <dbReference type="EMBL" id="KAJ1207901.1"/>
    </source>
</evidence>
<evidence type="ECO:0000256" key="2">
    <source>
        <dbReference type="ARBA" id="ARBA00022695"/>
    </source>
</evidence>
<dbReference type="Gene3D" id="2.40.70.10">
    <property type="entry name" value="Acid Proteases"/>
    <property type="match status" value="1"/>
</dbReference>
<accession>A0AAV7W5M5</accession>
<dbReference type="AlphaFoldDB" id="A0AAV7W5M5"/>
<keyword evidence="4" id="KW-0695">RNA-directed DNA polymerase</keyword>
<feature type="domain" description="Peptidase A2" evidence="6">
    <location>
        <begin position="80"/>
        <end position="154"/>
    </location>
</feature>
<dbReference type="GO" id="GO:0003676">
    <property type="term" value="F:nucleic acid binding"/>
    <property type="evidence" value="ECO:0007669"/>
    <property type="project" value="InterPro"/>
</dbReference>
<dbReference type="EMBL" id="JANPWB010000002">
    <property type="protein sequence ID" value="KAJ1207901.1"/>
    <property type="molecule type" value="Genomic_DNA"/>
</dbReference>
<keyword evidence="8" id="KW-1185">Reference proteome</keyword>
<feature type="region of interest" description="Disordered" evidence="5">
    <location>
        <begin position="302"/>
        <end position="369"/>
    </location>
</feature>